<gene>
    <name evidence="1" type="ORF">V5O48_015724</name>
</gene>
<evidence type="ECO:0000313" key="1">
    <source>
        <dbReference type="EMBL" id="KAL0566294.1"/>
    </source>
</evidence>
<proteinExistence type="predicted"/>
<dbReference type="EMBL" id="JBAHYK010001944">
    <property type="protein sequence ID" value="KAL0566294.1"/>
    <property type="molecule type" value="Genomic_DNA"/>
</dbReference>
<sequence>DDRVGRPRGMTCPSVGMEDGEMLDGQVNFIDTASTRSISDVSLSDRAAYTSYPHPSGTQRNYHFSEGHAVPNLSPDHHVVSPPALSYPAQTFSPSNAFASQRPQAVAIAAMGVVSNHPYPDAPHSFTDFEHPRMAQGHLLSRVDSIHPRSLPRPHATHGVQGPYPTARNSYTAQKHEFPTQLSHGACDGSPTMTALHGHPIERRVVASEAVRSAASSRRTSGRATPFVCRVCDARFTAGHNLTSTYERAVAGRSLISSPARSS</sequence>
<protein>
    <submittedName>
        <fullName evidence="1">Uncharacterized protein</fullName>
    </submittedName>
</protein>
<accession>A0ABR3ETQ2</accession>
<evidence type="ECO:0000313" key="2">
    <source>
        <dbReference type="Proteomes" id="UP001465976"/>
    </source>
</evidence>
<name>A0ABR3ETQ2_9AGAR</name>
<keyword evidence="2" id="KW-1185">Reference proteome</keyword>
<feature type="non-terminal residue" evidence="1">
    <location>
        <position position="1"/>
    </location>
</feature>
<dbReference type="Proteomes" id="UP001465976">
    <property type="component" value="Unassembled WGS sequence"/>
</dbReference>
<organism evidence="1 2">
    <name type="scientific">Marasmius crinis-equi</name>
    <dbReference type="NCBI Taxonomy" id="585013"/>
    <lineage>
        <taxon>Eukaryota</taxon>
        <taxon>Fungi</taxon>
        <taxon>Dikarya</taxon>
        <taxon>Basidiomycota</taxon>
        <taxon>Agaricomycotina</taxon>
        <taxon>Agaricomycetes</taxon>
        <taxon>Agaricomycetidae</taxon>
        <taxon>Agaricales</taxon>
        <taxon>Marasmiineae</taxon>
        <taxon>Marasmiaceae</taxon>
        <taxon>Marasmius</taxon>
    </lineage>
</organism>
<comment type="caution">
    <text evidence="1">The sequence shown here is derived from an EMBL/GenBank/DDBJ whole genome shotgun (WGS) entry which is preliminary data.</text>
</comment>
<reference evidence="1 2" key="1">
    <citation type="submission" date="2024-02" db="EMBL/GenBank/DDBJ databases">
        <title>A draft genome for the cacao thread blight pathogen Marasmius crinis-equi.</title>
        <authorList>
            <person name="Cohen S.P."/>
            <person name="Baruah I.K."/>
            <person name="Amoako-Attah I."/>
            <person name="Bukari Y."/>
            <person name="Meinhardt L.W."/>
            <person name="Bailey B.A."/>
        </authorList>
    </citation>
    <scope>NUCLEOTIDE SEQUENCE [LARGE SCALE GENOMIC DNA]</scope>
    <source>
        <strain evidence="1 2">GH-76</strain>
    </source>
</reference>